<evidence type="ECO:0000256" key="1">
    <source>
        <dbReference type="ARBA" id="ARBA00022679"/>
    </source>
</evidence>
<dbReference type="PANTHER" id="PTHR43877">
    <property type="entry name" value="AMINOALKYLPHOSPHONATE N-ACETYLTRANSFERASE-RELATED-RELATED"/>
    <property type="match status" value="1"/>
</dbReference>
<feature type="domain" description="N-acetyltransferase" evidence="3">
    <location>
        <begin position="4"/>
        <end position="161"/>
    </location>
</feature>
<name>A0ABR9PEI6_9ACTN</name>
<dbReference type="InterPro" id="IPR016181">
    <property type="entry name" value="Acyl_CoA_acyltransferase"/>
</dbReference>
<sequence>MAPMIVRRVLPDEMSAVSALRETAYRADGLLKANPDYVQALRDLGTDGHGEVLVAADGDQLLGTIMFEPWHDHSEIARGADEAEVRAFAVAPQARGRGVGKLLVEALVERAREEGVSQVLLLTLPDMVSAQYVYRARGFERFAERDWEPIPGVRLMAYRLTLKD</sequence>
<dbReference type="SUPFAM" id="SSF55729">
    <property type="entry name" value="Acyl-CoA N-acyltransferases (Nat)"/>
    <property type="match status" value="1"/>
</dbReference>
<dbReference type="Gene3D" id="3.40.630.30">
    <property type="match status" value="1"/>
</dbReference>
<accession>A0ABR9PEI6</accession>
<dbReference type="CDD" id="cd04301">
    <property type="entry name" value="NAT_SF"/>
    <property type="match status" value="1"/>
</dbReference>
<protein>
    <submittedName>
        <fullName evidence="4">GNAT family N-acetyltransferase</fullName>
    </submittedName>
</protein>
<evidence type="ECO:0000313" key="5">
    <source>
        <dbReference type="Proteomes" id="UP000806528"/>
    </source>
</evidence>
<dbReference type="PROSITE" id="PS51186">
    <property type="entry name" value="GNAT"/>
    <property type="match status" value="1"/>
</dbReference>
<evidence type="ECO:0000256" key="2">
    <source>
        <dbReference type="ARBA" id="ARBA00023315"/>
    </source>
</evidence>
<organism evidence="4 5">
    <name type="scientific">Nocardiopsis coralli</name>
    <dbReference type="NCBI Taxonomy" id="2772213"/>
    <lineage>
        <taxon>Bacteria</taxon>
        <taxon>Bacillati</taxon>
        <taxon>Actinomycetota</taxon>
        <taxon>Actinomycetes</taxon>
        <taxon>Streptosporangiales</taxon>
        <taxon>Nocardiopsidaceae</taxon>
        <taxon>Nocardiopsis</taxon>
    </lineage>
</organism>
<proteinExistence type="predicted"/>
<evidence type="ECO:0000259" key="3">
    <source>
        <dbReference type="PROSITE" id="PS51186"/>
    </source>
</evidence>
<comment type="caution">
    <text evidence="4">The sequence shown here is derived from an EMBL/GenBank/DDBJ whole genome shotgun (WGS) entry which is preliminary data.</text>
</comment>
<evidence type="ECO:0000313" key="4">
    <source>
        <dbReference type="EMBL" id="MBE3002263.1"/>
    </source>
</evidence>
<reference evidence="4 5" key="1">
    <citation type="submission" date="2020-09" db="EMBL/GenBank/DDBJ databases">
        <title>Diversity and distribution of actinomycetes associated with coral in the coast of Hainan.</title>
        <authorList>
            <person name="Li F."/>
        </authorList>
    </citation>
    <scope>NUCLEOTIDE SEQUENCE [LARGE SCALE GENOMIC DNA]</scope>
    <source>
        <strain evidence="4 5">HNM0947</strain>
    </source>
</reference>
<dbReference type="InterPro" id="IPR000182">
    <property type="entry name" value="GNAT_dom"/>
</dbReference>
<dbReference type="Proteomes" id="UP000806528">
    <property type="component" value="Unassembled WGS sequence"/>
</dbReference>
<dbReference type="RefSeq" id="WP_193124849.1">
    <property type="nucleotide sequence ID" value="NZ_JADBGI010000038.1"/>
</dbReference>
<dbReference type="Pfam" id="PF00583">
    <property type="entry name" value="Acetyltransf_1"/>
    <property type="match status" value="1"/>
</dbReference>
<keyword evidence="2" id="KW-0012">Acyltransferase</keyword>
<dbReference type="EMBL" id="JADBGI010000038">
    <property type="protein sequence ID" value="MBE3002263.1"/>
    <property type="molecule type" value="Genomic_DNA"/>
</dbReference>
<dbReference type="InterPro" id="IPR050832">
    <property type="entry name" value="Bact_Acetyltransf"/>
</dbReference>
<gene>
    <name evidence="4" type="ORF">IDM40_26705</name>
</gene>
<keyword evidence="1" id="KW-0808">Transferase</keyword>
<keyword evidence="5" id="KW-1185">Reference proteome</keyword>